<comment type="caution">
    <text evidence="3">The sequence shown here is derived from an EMBL/GenBank/DDBJ whole genome shotgun (WGS) entry which is preliminary data.</text>
</comment>
<keyword evidence="2" id="KW-0472">Membrane</keyword>
<reference evidence="3" key="1">
    <citation type="submission" date="2022-10" db="EMBL/GenBank/DDBJ databases">
        <authorList>
            <person name="Chen Y."/>
            <person name="Dougan E. K."/>
            <person name="Chan C."/>
            <person name="Rhodes N."/>
            <person name="Thang M."/>
        </authorList>
    </citation>
    <scope>NUCLEOTIDE SEQUENCE</scope>
</reference>
<dbReference type="EMBL" id="CAMXCT030006622">
    <property type="protein sequence ID" value="CAL4804464.1"/>
    <property type="molecule type" value="Genomic_DNA"/>
</dbReference>
<evidence type="ECO:0000313" key="4">
    <source>
        <dbReference type="EMBL" id="CAL1170527.1"/>
    </source>
</evidence>
<feature type="transmembrane region" description="Helical" evidence="2">
    <location>
        <begin position="212"/>
        <end position="231"/>
    </location>
</feature>
<evidence type="ECO:0000313" key="5">
    <source>
        <dbReference type="EMBL" id="CAL4804464.1"/>
    </source>
</evidence>
<keyword evidence="6" id="KW-1185">Reference proteome</keyword>
<organism evidence="3">
    <name type="scientific">Cladocopium goreaui</name>
    <dbReference type="NCBI Taxonomy" id="2562237"/>
    <lineage>
        <taxon>Eukaryota</taxon>
        <taxon>Sar</taxon>
        <taxon>Alveolata</taxon>
        <taxon>Dinophyceae</taxon>
        <taxon>Suessiales</taxon>
        <taxon>Symbiodiniaceae</taxon>
        <taxon>Cladocopium</taxon>
    </lineage>
</organism>
<dbReference type="InterPro" id="IPR035897">
    <property type="entry name" value="Toll_tir_struct_dom_sf"/>
</dbReference>
<keyword evidence="2" id="KW-1133">Transmembrane helix</keyword>
<dbReference type="EMBL" id="CAMXCT010006622">
    <property type="protein sequence ID" value="CAI4017152.1"/>
    <property type="molecule type" value="Genomic_DNA"/>
</dbReference>
<feature type="transmembrane region" description="Helical" evidence="2">
    <location>
        <begin position="307"/>
        <end position="327"/>
    </location>
</feature>
<reference evidence="4" key="2">
    <citation type="submission" date="2024-04" db="EMBL/GenBank/DDBJ databases">
        <authorList>
            <person name="Chen Y."/>
            <person name="Shah S."/>
            <person name="Dougan E. K."/>
            <person name="Thang M."/>
            <person name="Chan C."/>
        </authorList>
    </citation>
    <scope>NUCLEOTIDE SEQUENCE [LARGE SCALE GENOMIC DNA]</scope>
</reference>
<evidence type="ECO:0000256" key="2">
    <source>
        <dbReference type="SAM" id="Phobius"/>
    </source>
</evidence>
<evidence type="ECO:0000256" key="1">
    <source>
        <dbReference type="SAM" id="MobiDB-lite"/>
    </source>
</evidence>
<evidence type="ECO:0000313" key="3">
    <source>
        <dbReference type="EMBL" id="CAI4017152.1"/>
    </source>
</evidence>
<evidence type="ECO:0000313" key="6">
    <source>
        <dbReference type="Proteomes" id="UP001152797"/>
    </source>
</evidence>
<proteinExistence type="predicted"/>
<name>A0A9P1DUU5_9DINO</name>
<feature type="transmembrane region" description="Helical" evidence="2">
    <location>
        <begin position="180"/>
        <end position="200"/>
    </location>
</feature>
<dbReference type="EMBL" id="CAMXCT020006622">
    <property type="protein sequence ID" value="CAL1170527.1"/>
    <property type="molecule type" value="Genomic_DNA"/>
</dbReference>
<dbReference type="Proteomes" id="UP001152797">
    <property type="component" value="Unassembled WGS sequence"/>
</dbReference>
<feature type="transmembrane region" description="Helical" evidence="2">
    <location>
        <begin position="352"/>
        <end position="374"/>
    </location>
</feature>
<feature type="region of interest" description="Disordered" evidence="1">
    <location>
        <begin position="69"/>
        <end position="91"/>
    </location>
</feature>
<dbReference type="SUPFAM" id="SSF52200">
    <property type="entry name" value="Toll/Interleukin receptor TIR domain"/>
    <property type="match status" value="1"/>
</dbReference>
<dbReference type="AlphaFoldDB" id="A0A9P1DUU5"/>
<keyword evidence="2" id="KW-0812">Transmembrane</keyword>
<gene>
    <name evidence="3" type="ORF">C1SCF055_LOCUS41821</name>
</gene>
<accession>A0A9P1DUU5</accession>
<protein>
    <submittedName>
        <fullName evidence="5">Sushi domain-containing protein</fullName>
    </submittedName>
</protein>
<sequence length="537" mass="60705">MACPPVIVAAQQPSPVTPCDSETESLEVIEVTVEKVDSQQRTTLDSLNTIGSRLRLSLQSLAGQFRTTIRHSVSPRNRRSTSSSGGRGTNFSVQTDELERYALSQTSFPELVRRCSVSSHTVLKRGGSVLSNQNDQTKHERFGYDEDRDMTYDYFISHNWSVPRWKKFMALCMIWSGKRVLVSCCLVQVVCFVLVCAGALPLTPMISGEGQMSIWCSSASFLTFFVVFLFSSDVLQILGLKGYRTFLDKVCVDQSDEDKKRQGIGAITAFLYHSDAMVVLYSEMYLTRLWTVYEFTTFLALKPDAQILVQPVILGPLAVYFVLIQFLRIPELLLLPADLEQLNPSDTPETPWGLVFSLFITVDLLGVCIGAIFLRMWGSTRASMQQQIDQFSFESAACHDENDRMYQELRNHRAEHFAKENEARLPAHRDSMSSGFPHRVAMPQRCAGPLRRPSANVAARRQRWGRAGDGGRGVEDCRQRALRANSRWTGGYFQWNQKRQRMFRSALHLRLLRSSGPGTMAPPVSDDARHRNCYAIH</sequence>